<accession>A0ABP5E2I8</accession>
<evidence type="ECO:0000256" key="1">
    <source>
        <dbReference type="ARBA" id="ARBA00022603"/>
    </source>
</evidence>
<comment type="caution">
    <text evidence="4">The sequence shown here is derived from an EMBL/GenBank/DDBJ whole genome shotgun (WGS) entry which is preliminary data.</text>
</comment>
<evidence type="ECO:0000313" key="5">
    <source>
        <dbReference type="Proteomes" id="UP001499854"/>
    </source>
</evidence>
<reference evidence="5" key="1">
    <citation type="journal article" date="2019" name="Int. J. Syst. Evol. Microbiol.">
        <title>The Global Catalogue of Microorganisms (GCM) 10K type strain sequencing project: providing services to taxonomists for standard genome sequencing and annotation.</title>
        <authorList>
            <consortium name="The Broad Institute Genomics Platform"/>
            <consortium name="The Broad Institute Genome Sequencing Center for Infectious Disease"/>
            <person name="Wu L."/>
            <person name="Ma J."/>
        </authorList>
    </citation>
    <scope>NUCLEOTIDE SEQUENCE [LARGE SCALE GENOMIC DNA]</scope>
    <source>
        <strain evidence="5">JCM 16013</strain>
    </source>
</reference>
<dbReference type="Gene3D" id="3.40.50.150">
    <property type="entry name" value="Vaccinia Virus protein VP39"/>
    <property type="match status" value="1"/>
</dbReference>
<evidence type="ECO:0000313" key="4">
    <source>
        <dbReference type="EMBL" id="GAA1990342.1"/>
    </source>
</evidence>
<keyword evidence="1" id="KW-0489">Methyltransferase</keyword>
<feature type="domain" description="DNA methylase N-4/N-6" evidence="3">
    <location>
        <begin position="17"/>
        <end position="66"/>
    </location>
</feature>
<evidence type="ECO:0000256" key="2">
    <source>
        <dbReference type="ARBA" id="ARBA00022679"/>
    </source>
</evidence>
<name>A0ABP5E2I8_9ACTN</name>
<dbReference type="SUPFAM" id="SSF53335">
    <property type="entry name" value="S-adenosyl-L-methionine-dependent methyltransferases"/>
    <property type="match status" value="1"/>
</dbReference>
<gene>
    <name evidence="4" type="ORF">GCM10009838_61860</name>
</gene>
<dbReference type="Proteomes" id="UP001499854">
    <property type="component" value="Unassembled WGS sequence"/>
</dbReference>
<keyword evidence="2" id="KW-0808">Transferase</keyword>
<dbReference type="EMBL" id="BAAAQM010000043">
    <property type="protein sequence ID" value="GAA1990342.1"/>
    <property type="molecule type" value="Genomic_DNA"/>
</dbReference>
<evidence type="ECO:0000259" key="3">
    <source>
        <dbReference type="Pfam" id="PF01555"/>
    </source>
</evidence>
<protein>
    <recommendedName>
        <fullName evidence="3">DNA methylase N-4/N-6 domain-containing protein</fullName>
    </recommendedName>
</protein>
<sequence length="200" mass="20861">MIDIRDIDEPVAASQPLTRAITRYTMPGDLIVDLGCGDGRTLIEAIRADRLAIGIERNRRLAETAREAVVQATAHGGPGFAAVVVGELADVPKLIGPDSLGKATLVLVDMARVGVLGEHARVDAAEALGRFATVLDVGCALLRPGGHALVSAQSDLLDEIETAVDATSAFDMVEELCAPELGAVHRQVPAAVMRFAAAHA</sequence>
<keyword evidence="5" id="KW-1185">Reference proteome</keyword>
<dbReference type="InterPro" id="IPR029063">
    <property type="entry name" value="SAM-dependent_MTases_sf"/>
</dbReference>
<dbReference type="RefSeq" id="WP_344660687.1">
    <property type="nucleotide sequence ID" value="NZ_BAAAQM010000043.1"/>
</dbReference>
<proteinExistence type="predicted"/>
<dbReference type="Pfam" id="PF01555">
    <property type="entry name" value="N6_N4_Mtase"/>
    <property type="match status" value="1"/>
</dbReference>
<organism evidence="4 5">
    <name type="scientific">Catenulispora subtropica</name>
    <dbReference type="NCBI Taxonomy" id="450798"/>
    <lineage>
        <taxon>Bacteria</taxon>
        <taxon>Bacillati</taxon>
        <taxon>Actinomycetota</taxon>
        <taxon>Actinomycetes</taxon>
        <taxon>Catenulisporales</taxon>
        <taxon>Catenulisporaceae</taxon>
        <taxon>Catenulispora</taxon>
    </lineage>
</organism>
<dbReference type="CDD" id="cd02440">
    <property type="entry name" value="AdoMet_MTases"/>
    <property type="match status" value="1"/>
</dbReference>
<dbReference type="InterPro" id="IPR002941">
    <property type="entry name" value="DNA_methylase_N4/N6"/>
</dbReference>